<keyword evidence="1" id="KW-1133">Transmembrane helix</keyword>
<evidence type="ECO:0000313" key="2">
    <source>
        <dbReference type="EMBL" id="MFD1429760.1"/>
    </source>
</evidence>
<dbReference type="RefSeq" id="WP_054722337.1">
    <property type="nucleotide sequence ID" value="NZ_BOLQ01000014.1"/>
</dbReference>
<evidence type="ECO:0000313" key="3">
    <source>
        <dbReference type="Proteomes" id="UP001597196"/>
    </source>
</evidence>
<protein>
    <submittedName>
        <fullName evidence="2">Uncharacterized protein</fullName>
    </submittedName>
</protein>
<comment type="caution">
    <text evidence="2">The sequence shown here is derived from an EMBL/GenBank/DDBJ whole genome shotgun (WGS) entry which is preliminary data.</text>
</comment>
<keyword evidence="1" id="KW-0472">Membrane</keyword>
<evidence type="ECO:0000256" key="1">
    <source>
        <dbReference type="SAM" id="Phobius"/>
    </source>
</evidence>
<dbReference type="Proteomes" id="UP001597196">
    <property type="component" value="Unassembled WGS sequence"/>
</dbReference>
<dbReference type="EMBL" id="JBHTOC010000007">
    <property type="protein sequence ID" value="MFD1429760.1"/>
    <property type="molecule type" value="Genomic_DNA"/>
</dbReference>
<accession>A0ABW4CG36</accession>
<proteinExistence type="predicted"/>
<feature type="transmembrane region" description="Helical" evidence="1">
    <location>
        <begin position="50"/>
        <end position="68"/>
    </location>
</feature>
<organism evidence="2 3">
    <name type="scientific">Lacticaseibacillus mingshuiensis</name>
    <dbReference type="NCBI Taxonomy" id="2799574"/>
    <lineage>
        <taxon>Bacteria</taxon>
        <taxon>Bacillati</taxon>
        <taxon>Bacillota</taxon>
        <taxon>Bacilli</taxon>
        <taxon>Lactobacillales</taxon>
        <taxon>Lactobacillaceae</taxon>
        <taxon>Lacticaseibacillus</taxon>
    </lineage>
</organism>
<name>A0ABW4CG36_9LACO</name>
<reference evidence="3" key="1">
    <citation type="journal article" date="2019" name="Int. J. Syst. Evol. Microbiol.">
        <title>The Global Catalogue of Microorganisms (GCM) 10K type strain sequencing project: providing services to taxonomists for standard genome sequencing and annotation.</title>
        <authorList>
            <consortium name="The Broad Institute Genomics Platform"/>
            <consortium name="The Broad Institute Genome Sequencing Center for Infectious Disease"/>
            <person name="Wu L."/>
            <person name="Ma J."/>
        </authorList>
    </citation>
    <scope>NUCLEOTIDE SEQUENCE [LARGE SCALE GENOMIC DNA]</scope>
    <source>
        <strain evidence="3">CCM 8980</strain>
    </source>
</reference>
<gene>
    <name evidence="2" type="ORF">ACFQ4P_05820</name>
</gene>
<keyword evidence="3" id="KW-1185">Reference proteome</keyword>
<keyword evidence="1" id="KW-0812">Transmembrane</keyword>
<feature type="transmembrane region" description="Helical" evidence="1">
    <location>
        <begin position="7"/>
        <end position="30"/>
    </location>
</feature>
<sequence length="73" mass="8324">MKIKNLYMYAACLVCLVVALISLYVVVSGISELIWFDKSAQPGIYLYQQLFNGAIMLVVSSLLFVFHWHHADK</sequence>